<comment type="caution">
    <text evidence="2">The sequence shown here is derived from an EMBL/GenBank/DDBJ whole genome shotgun (WGS) entry which is preliminary data.</text>
</comment>
<keyword evidence="3" id="KW-1185">Reference proteome</keyword>
<accession>A0AA88DAF2</accession>
<dbReference type="AlphaFoldDB" id="A0AA88DAF2"/>
<gene>
    <name evidence="2" type="ORF">TIFTF001_018069</name>
</gene>
<organism evidence="2 3">
    <name type="scientific">Ficus carica</name>
    <name type="common">Common fig</name>
    <dbReference type="NCBI Taxonomy" id="3494"/>
    <lineage>
        <taxon>Eukaryota</taxon>
        <taxon>Viridiplantae</taxon>
        <taxon>Streptophyta</taxon>
        <taxon>Embryophyta</taxon>
        <taxon>Tracheophyta</taxon>
        <taxon>Spermatophyta</taxon>
        <taxon>Magnoliopsida</taxon>
        <taxon>eudicotyledons</taxon>
        <taxon>Gunneridae</taxon>
        <taxon>Pentapetalae</taxon>
        <taxon>rosids</taxon>
        <taxon>fabids</taxon>
        <taxon>Rosales</taxon>
        <taxon>Moraceae</taxon>
        <taxon>Ficeae</taxon>
        <taxon>Ficus</taxon>
    </lineage>
</organism>
<dbReference type="Gramene" id="FCD_00000605-RA">
    <property type="protein sequence ID" value="FCD_00000605-RA:cds"/>
    <property type="gene ID" value="FCD_00000605"/>
</dbReference>
<feature type="region of interest" description="Disordered" evidence="1">
    <location>
        <begin position="1"/>
        <end position="30"/>
    </location>
</feature>
<evidence type="ECO:0000313" key="2">
    <source>
        <dbReference type="EMBL" id="GMN48896.1"/>
    </source>
</evidence>
<dbReference type="Proteomes" id="UP001187192">
    <property type="component" value="Unassembled WGS sequence"/>
</dbReference>
<proteinExistence type="predicted"/>
<name>A0AA88DAF2_FICCA</name>
<dbReference type="EMBL" id="BTGU01000029">
    <property type="protein sequence ID" value="GMN48896.1"/>
    <property type="molecule type" value="Genomic_DNA"/>
</dbReference>
<protein>
    <submittedName>
        <fullName evidence="2">Uncharacterized protein</fullName>
    </submittedName>
</protein>
<evidence type="ECO:0000256" key="1">
    <source>
        <dbReference type="SAM" id="MobiDB-lite"/>
    </source>
</evidence>
<sequence length="125" mass="13902">MIAPQSCPARGGTHWQVGAQREGDNGQEKGQGLQRVAFGKIVGPQIGRLRFRGADQSKGEWDHKNRMYSPCGCRLLAGHGHVNFRFFCGGEDLRKWNPLRLSIGLSADDMWDVHVAAWVSSHHLP</sequence>
<evidence type="ECO:0000313" key="3">
    <source>
        <dbReference type="Proteomes" id="UP001187192"/>
    </source>
</evidence>
<reference evidence="2" key="1">
    <citation type="submission" date="2023-07" db="EMBL/GenBank/DDBJ databases">
        <title>draft genome sequence of fig (Ficus carica).</title>
        <authorList>
            <person name="Takahashi T."/>
            <person name="Nishimura K."/>
        </authorList>
    </citation>
    <scope>NUCLEOTIDE SEQUENCE</scope>
</reference>